<feature type="region of interest" description="Disordered" evidence="13">
    <location>
        <begin position="279"/>
        <end position="327"/>
    </location>
</feature>
<dbReference type="InterPro" id="IPR040645">
    <property type="entry name" value="Neurabin-1/2_PDZ"/>
</dbReference>
<dbReference type="Pfam" id="PF17817">
    <property type="entry name" value="PDZ_5"/>
    <property type="match status" value="1"/>
</dbReference>
<dbReference type="InterPro" id="IPR043446">
    <property type="entry name" value="Neurabin-like"/>
</dbReference>
<feature type="compositionally biased region" description="Polar residues" evidence="13">
    <location>
        <begin position="236"/>
        <end position="251"/>
    </location>
</feature>
<dbReference type="Gene3D" id="2.30.42.10">
    <property type="match status" value="1"/>
</dbReference>
<dbReference type="GO" id="GO:0031175">
    <property type="term" value="P:neuron projection development"/>
    <property type="evidence" value="ECO:0007669"/>
    <property type="project" value="TreeGrafter"/>
</dbReference>
<dbReference type="SUPFAM" id="SSF50156">
    <property type="entry name" value="PDZ domain-like"/>
    <property type="match status" value="1"/>
</dbReference>
<keyword evidence="8 12" id="KW-0175">Coiled coil</keyword>
<accession>A0A158QEM0</accession>
<keyword evidence="2" id="KW-0217">Developmental protein</keyword>
<name>A0A158QEM0_HYMDI</name>
<keyword evidence="5" id="KW-0221">Differentiation</keyword>
<evidence type="ECO:0000256" key="6">
    <source>
        <dbReference type="ARBA" id="ARBA00022902"/>
    </source>
</evidence>
<dbReference type="PANTHER" id="PTHR16154">
    <property type="entry name" value="NEURABIN"/>
    <property type="match status" value="1"/>
</dbReference>
<comment type="subcellular location">
    <subcellularLocation>
        <location evidence="1">Cytoplasm</location>
        <location evidence="1">Cytoskeleton</location>
    </subcellularLocation>
    <subcellularLocation>
        <location evidence="11">Synapse</location>
    </subcellularLocation>
</comment>
<dbReference type="FunFam" id="2.30.42.10:FF:000010">
    <property type="entry name" value="Neurabin-1 isoform 1"/>
    <property type="match status" value="1"/>
</dbReference>
<dbReference type="STRING" id="6216.A0A158QEM0"/>
<evidence type="ECO:0000256" key="13">
    <source>
        <dbReference type="SAM" id="MobiDB-lite"/>
    </source>
</evidence>
<keyword evidence="7" id="KW-0770">Synapse</keyword>
<keyword evidence="10" id="KW-0206">Cytoskeleton</keyword>
<feature type="compositionally biased region" description="Polar residues" evidence="13">
    <location>
        <begin position="391"/>
        <end position="409"/>
    </location>
</feature>
<feature type="compositionally biased region" description="Polar residues" evidence="13">
    <location>
        <begin position="1291"/>
        <end position="1308"/>
    </location>
</feature>
<dbReference type="GO" id="GO:0005737">
    <property type="term" value="C:cytoplasm"/>
    <property type="evidence" value="ECO:0007669"/>
    <property type="project" value="TreeGrafter"/>
</dbReference>
<evidence type="ECO:0000256" key="8">
    <source>
        <dbReference type="ARBA" id="ARBA00023054"/>
    </source>
</evidence>
<dbReference type="GO" id="GO:0007015">
    <property type="term" value="P:actin filament organization"/>
    <property type="evidence" value="ECO:0007669"/>
    <property type="project" value="TreeGrafter"/>
</dbReference>
<dbReference type="GO" id="GO:0014069">
    <property type="term" value="C:postsynaptic density"/>
    <property type="evidence" value="ECO:0007669"/>
    <property type="project" value="TreeGrafter"/>
</dbReference>
<feature type="compositionally biased region" description="Acidic residues" evidence="13">
    <location>
        <begin position="626"/>
        <end position="636"/>
    </location>
</feature>
<proteinExistence type="predicted"/>
<dbReference type="GO" id="GO:0030425">
    <property type="term" value="C:dendrite"/>
    <property type="evidence" value="ECO:0007669"/>
    <property type="project" value="TreeGrafter"/>
</dbReference>
<reference evidence="17" key="1">
    <citation type="submission" date="2016-04" db="UniProtKB">
        <authorList>
            <consortium name="WormBaseParasite"/>
        </authorList>
    </citation>
    <scope>IDENTIFICATION</scope>
</reference>
<dbReference type="SMART" id="SM00228">
    <property type="entry name" value="PDZ"/>
    <property type="match status" value="1"/>
</dbReference>
<dbReference type="InterPro" id="IPR001478">
    <property type="entry name" value="PDZ"/>
</dbReference>
<keyword evidence="6" id="KW-0524">Neurogenesis</keyword>
<evidence type="ECO:0000256" key="12">
    <source>
        <dbReference type="SAM" id="Coils"/>
    </source>
</evidence>
<dbReference type="GO" id="GO:0015629">
    <property type="term" value="C:actin cytoskeleton"/>
    <property type="evidence" value="ECO:0007669"/>
    <property type="project" value="TreeGrafter"/>
</dbReference>
<feature type="region of interest" description="Disordered" evidence="13">
    <location>
        <begin position="59"/>
        <end position="78"/>
    </location>
</feature>
<feature type="region of interest" description="Disordered" evidence="13">
    <location>
        <begin position="626"/>
        <end position="713"/>
    </location>
</feature>
<dbReference type="InterPro" id="IPR036034">
    <property type="entry name" value="PDZ_sf"/>
</dbReference>
<dbReference type="Pfam" id="PF00595">
    <property type="entry name" value="PDZ"/>
    <property type="match status" value="1"/>
</dbReference>
<protein>
    <submittedName>
        <fullName evidence="17">PDZ domain-containing protein</fullName>
    </submittedName>
</protein>
<sequence length="1354" mass="146837">MTKPSSAEVILKPASAARYDSLEIPGLLKHGRVSLMRELFQCGKPLPIEDLCGEDGVNQSTDLTPERPPPCKINSRTPSFLSDLKGESAVQRRLQNAINESNGDADDEDIPSVKDFAASLVKELNSNSSKTQSPSNGINKTMISRQIQSSPPPIPARPKTCPPLRFNSPLAQGGHFVPLLPLIHNYMSAFVDASIEASRNLQTSSPRSGHFFFEHFVCIRFSILISSDFREMAKTSPGSSEVSGPTTGSQDLSKEVDKTVSSTECEVVKSLNTEELVADPAAVEEEYISNEEERESECSDESEQGEDDEREEESSAEDTADWDPIDVDTDKSTIERFSLPSHLHPVAVNDAGVYLLDDGHFFYQTDGIKPLSDSQKTPSSPQKEENCTPEEFNSNIEGSPSPSKKQRSVNFSTEPITVFSTHSVTAYRRRNETIDPLIASAEYELEKRLEDLDLFEVELNKGNNGLGISILGMGMTFVNGIEKLGIFVKAITPGGAADVDGRMRVYDQLVEVDGQNLVGVSQNFAATVLRNTAGTVHFVVGREKSDTQNSIVALLEADGQMTSSTSSAGASSDVNEGNIEAASRALNISNNDNGEALRKLLEDASLAAAKANLSDDEDINIECDDEEEYNDIDVDDGLSTSDEAFLNTPTSTNATETEEEDKTLRQSTDDVDGSGRNTSVKNTPSSSSFDTGLMSSSSLGDTSSSHHGRHNHPGQVILTVLQGMESGERKESSEEDLGLGLLSENDRARLKCAIPRSVIPLVFCLARDLIASEAQIKRLRSRVRRLGQRLTDQEAAADEAIERLCLRCHNLETRLAEAQSAMSGSTSGLDGCNVGGNDLSPAHTPTPENGGRGRLSPVMEQGEDTEETECEEMVTNGIKSEDINSGDLQAKYFSLIELYEAALKREESLKLDLETLRQMSQSKKSLVDVECQTDKTPELEYDSLTDERGMQILSFTISSDDRRAIDSSPTAAPAPRPRSANLLPVSFTRNADDGTTAVIAAVRRGSLDAVKSDADAPPPRPPKPVMSVASVSTTALSSPLLSGRLNLAALPDSERALLSDSKENPFGSSSTSENQFYECRMHRIRVGTAGAFAKKRPPSRYASANRFVNSIESSKSLSSLSCPVSSAPQIQSSFNSETHSFPMPNNGETSFVKSNHIPHPRSPFRVPLGDLREALAGLKPIGECKPNGNSPSTNTNNQTLTVSKNSAFCPPVPQPSTDFSHDSLSSPLNYHRAMPQPSHPSTTEVSEITPTETISKNVRSPDWTDTTSPEARKRNFQAPPHLHHHYPRYSPASNHGSPHTSPAKASSALENLTRRSLPPTSEILAPLLTSKQPNLMRGPLQGFGKLVCVFIIVR</sequence>
<feature type="compositionally biased region" description="Polar residues" evidence="13">
    <location>
        <begin position="1239"/>
        <end position="1269"/>
    </location>
</feature>
<evidence type="ECO:0000256" key="10">
    <source>
        <dbReference type="ARBA" id="ARBA00023212"/>
    </source>
</evidence>
<gene>
    <name evidence="15" type="ORF">HDID_LOCUS7619</name>
</gene>
<dbReference type="PANTHER" id="PTHR16154:SF6">
    <property type="entry name" value="SPINOPHILIN, ISOFORM J"/>
    <property type="match status" value="1"/>
</dbReference>
<feature type="compositionally biased region" description="Low complexity" evidence="13">
    <location>
        <begin position="690"/>
        <end position="705"/>
    </location>
</feature>
<keyword evidence="9" id="KW-0009">Actin-binding</keyword>
<feature type="region of interest" description="Disordered" evidence="13">
    <location>
        <begin position="234"/>
        <end position="259"/>
    </location>
</feature>
<evidence type="ECO:0000256" key="1">
    <source>
        <dbReference type="ARBA" id="ARBA00004245"/>
    </source>
</evidence>
<keyword evidence="3" id="KW-0963">Cytoplasm</keyword>
<evidence type="ECO:0000259" key="14">
    <source>
        <dbReference type="PROSITE" id="PS50106"/>
    </source>
</evidence>
<feature type="region of interest" description="Disordered" evidence="13">
    <location>
        <begin position="963"/>
        <end position="987"/>
    </location>
</feature>
<feature type="region of interest" description="Disordered" evidence="13">
    <location>
        <begin position="1234"/>
        <end position="1308"/>
    </location>
</feature>
<feature type="compositionally biased region" description="Polar residues" evidence="13">
    <location>
        <begin position="638"/>
        <end position="655"/>
    </location>
</feature>
<evidence type="ECO:0000256" key="11">
    <source>
        <dbReference type="ARBA" id="ARBA00034103"/>
    </source>
</evidence>
<reference evidence="15 16" key="2">
    <citation type="submission" date="2018-11" db="EMBL/GenBank/DDBJ databases">
        <authorList>
            <consortium name="Pathogen Informatics"/>
        </authorList>
    </citation>
    <scope>NUCLEOTIDE SEQUENCE [LARGE SCALE GENOMIC DNA]</scope>
</reference>
<feature type="region of interest" description="Disordered" evidence="13">
    <location>
        <begin position="367"/>
        <end position="409"/>
    </location>
</feature>
<evidence type="ECO:0000256" key="5">
    <source>
        <dbReference type="ARBA" id="ARBA00022782"/>
    </source>
</evidence>
<dbReference type="PROSITE" id="PS50106">
    <property type="entry name" value="PDZ"/>
    <property type="match status" value="1"/>
</dbReference>
<feature type="region of interest" description="Disordered" evidence="13">
    <location>
        <begin position="822"/>
        <end position="861"/>
    </location>
</feature>
<organism evidence="17">
    <name type="scientific">Hymenolepis diminuta</name>
    <name type="common">Rat tapeworm</name>
    <dbReference type="NCBI Taxonomy" id="6216"/>
    <lineage>
        <taxon>Eukaryota</taxon>
        <taxon>Metazoa</taxon>
        <taxon>Spiralia</taxon>
        <taxon>Lophotrochozoa</taxon>
        <taxon>Platyhelminthes</taxon>
        <taxon>Cestoda</taxon>
        <taxon>Eucestoda</taxon>
        <taxon>Cyclophyllidea</taxon>
        <taxon>Hymenolepididae</taxon>
        <taxon>Hymenolepis</taxon>
    </lineage>
</organism>
<dbReference type="WBParaSite" id="HDID_0000762101-mRNA-1">
    <property type="protein sequence ID" value="HDID_0000762101-mRNA-1"/>
    <property type="gene ID" value="HDID_0000762101"/>
</dbReference>
<dbReference type="EMBL" id="UYSG01010955">
    <property type="protein sequence ID" value="VDL59937.1"/>
    <property type="molecule type" value="Genomic_DNA"/>
</dbReference>
<evidence type="ECO:0000313" key="17">
    <source>
        <dbReference type="WBParaSite" id="HDID_0000762101-mRNA-1"/>
    </source>
</evidence>
<evidence type="ECO:0000313" key="15">
    <source>
        <dbReference type="EMBL" id="VDL59937.1"/>
    </source>
</evidence>
<keyword evidence="4" id="KW-0597">Phosphoprotein</keyword>
<feature type="domain" description="PDZ" evidence="14">
    <location>
        <begin position="456"/>
        <end position="544"/>
    </location>
</feature>
<dbReference type="GO" id="GO:0051015">
    <property type="term" value="F:actin filament binding"/>
    <property type="evidence" value="ECO:0007669"/>
    <property type="project" value="TreeGrafter"/>
</dbReference>
<evidence type="ECO:0000256" key="9">
    <source>
        <dbReference type="ARBA" id="ARBA00023203"/>
    </source>
</evidence>
<evidence type="ECO:0000313" key="16">
    <source>
        <dbReference type="Proteomes" id="UP000274504"/>
    </source>
</evidence>
<feature type="coiled-coil region" evidence="12">
    <location>
        <begin position="769"/>
        <end position="821"/>
    </location>
</feature>
<dbReference type="GO" id="GO:0019722">
    <property type="term" value="P:calcium-mediated signaling"/>
    <property type="evidence" value="ECO:0007669"/>
    <property type="project" value="TreeGrafter"/>
</dbReference>
<feature type="compositionally biased region" description="Polar residues" evidence="13">
    <location>
        <begin position="372"/>
        <end position="381"/>
    </location>
</feature>
<feature type="compositionally biased region" description="Polar residues" evidence="13">
    <location>
        <begin position="675"/>
        <end position="689"/>
    </location>
</feature>
<evidence type="ECO:0000256" key="3">
    <source>
        <dbReference type="ARBA" id="ARBA00022490"/>
    </source>
</evidence>
<dbReference type="Proteomes" id="UP000274504">
    <property type="component" value="Unassembled WGS sequence"/>
</dbReference>
<feature type="compositionally biased region" description="Acidic residues" evidence="13">
    <location>
        <begin position="282"/>
        <end position="327"/>
    </location>
</feature>
<evidence type="ECO:0000256" key="2">
    <source>
        <dbReference type="ARBA" id="ARBA00022473"/>
    </source>
</evidence>
<evidence type="ECO:0000256" key="7">
    <source>
        <dbReference type="ARBA" id="ARBA00023018"/>
    </source>
</evidence>
<dbReference type="OrthoDB" id="62701at2759"/>
<evidence type="ECO:0000256" key="4">
    <source>
        <dbReference type="ARBA" id="ARBA00022553"/>
    </source>
</evidence>
<feature type="compositionally biased region" description="Low complexity" evidence="13">
    <location>
        <begin position="966"/>
        <end position="980"/>
    </location>
</feature>